<evidence type="ECO:0000313" key="2">
    <source>
        <dbReference type="EMBL" id="KAH3864694.1"/>
    </source>
</evidence>
<name>A0A9D4LVP6_DREPO</name>
<sequence length="95" mass="10810">MKVEHTYSTSSKANENEGDDDHLESFLSQRNFAGTLNWLYDNFTNVGAGSMSKLEKMLADEAPLQSDCQPCSQSMKYLFSMSTLIFEKKKKRKSL</sequence>
<dbReference type="AlphaFoldDB" id="A0A9D4LVP6"/>
<gene>
    <name evidence="2" type="ORF">DPMN_027719</name>
</gene>
<organism evidence="2 3">
    <name type="scientific">Dreissena polymorpha</name>
    <name type="common">Zebra mussel</name>
    <name type="synonym">Mytilus polymorpha</name>
    <dbReference type="NCBI Taxonomy" id="45954"/>
    <lineage>
        <taxon>Eukaryota</taxon>
        <taxon>Metazoa</taxon>
        <taxon>Spiralia</taxon>
        <taxon>Lophotrochozoa</taxon>
        <taxon>Mollusca</taxon>
        <taxon>Bivalvia</taxon>
        <taxon>Autobranchia</taxon>
        <taxon>Heteroconchia</taxon>
        <taxon>Euheterodonta</taxon>
        <taxon>Imparidentia</taxon>
        <taxon>Neoheterodontei</taxon>
        <taxon>Myida</taxon>
        <taxon>Dreissenoidea</taxon>
        <taxon>Dreissenidae</taxon>
        <taxon>Dreissena</taxon>
    </lineage>
</organism>
<reference evidence="2" key="2">
    <citation type="submission" date="2020-11" db="EMBL/GenBank/DDBJ databases">
        <authorList>
            <person name="McCartney M.A."/>
            <person name="Auch B."/>
            <person name="Kono T."/>
            <person name="Mallez S."/>
            <person name="Becker A."/>
            <person name="Gohl D.M."/>
            <person name="Silverstein K.A.T."/>
            <person name="Koren S."/>
            <person name="Bechman K.B."/>
            <person name="Herman A."/>
            <person name="Abrahante J.E."/>
            <person name="Garbe J."/>
        </authorList>
    </citation>
    <scope>NUCLEOTIDE SEQUENCE</scope>
    <source>
        <strain evidence="2">Duluth1</strain>
        <tissue evidence="2">Whole animal</tissue>
    </source>
</reference>
<protein>
    <submittedName>
        <fullName evidence="2">Uncharacterized protein</fullName>
    </submittedName>
</protein>
<evidence type="ECO:0000256" key="1">
    <source>
        <dbReference type="SAM" id="MobiDB-lite"/>
    </source>
</evidence>
<feature type="region of interest" description="Disordered" evidence="1">
    <location>
        <begin position="1"/>
        <end position="22"/>
    </location>
</feature>
<dbReference type="EMBL" id="JAIWYP010000002">
    <property type="protein sequence ID" value="KAH3864694.1"/>
    <property type="molecule type" value="Genomic_DNA"/>
</dbReference>
<reference evidence="2" key="1">
    <citation type="journal article" date="2019" name="bioRxiv">
        <title>The Genome of the Zebra Mussel, Dreissena polymorpha: A Resource for Invasive Species Research.</title>
        <authorList>
            <person name="McCartney M.A."/>
            <person name="Auch B."/>
            <person name="Kono T."/>
            <person name="Mallez S."/>
            <person name="Zhang Y."/>
            <person name="Obille A."/>
            <person name="Becker A."/>
            <person name="Abrahante J.E."/>
            <person name="Garbe J."/>
            <person name="Badalamenti J.P."/>
            <person name="Herman A."/>
            <person name="Mangelson H."/>
            <person name="Liachko I."/>
            <person name="Sullivan S."/>
            <person name="Sone E.D."/>
            <person name="Koren S."/>
            <person name="Silverstein K.A.T."/>
            <person name="Beckman K.B."/>
            <person name="Gohl D.M."/>
        </authorList>
    </citation>
    <scope>NUCLEOTIDE SEQUENCE</scope>
    <source>
        <strain evidence="2">Duluth1</strain>
        <tissue evidence="2">Whole animal</tissue>
    </source>
</reference>
<proteinExistence type="predicted"/>
<feature type="compositionally biased region" description="Polar residues" evidence="1">
    <location>
        <begin position="1"/>
        <end position="13"/>
    </location>
</feature>
<keyword evidence="3" id="KW-1185">Reference proteome</keyword>
<accession>A0A9D4LVP6</accession>
<dbReference type="Proteomes" id="UP000828390">
    <property type="component" value="Unassembled WGS sequence"/>
</dbReference>
<comment type="caution">
    <text evidence="2">The sequence shown here is derived from an EMBL/GenBank/DDBJ whole genome shotgun (WGS) entry which is preliminary data.</text>
</comment>
<evidence type="ECO:0000313" key="3">
    <source>
        <dbReference type="Proteomes" id="UP000828390"/>
    </source>
</evidence>